<dbReference type="AlphaFoldDB" id="A0A1D3L3K3"/>
<dbReference type="InterPro" id="IPR002912">
    <property type="entry name" value="ACT_dom"/>
</dbReference>
<dbReference type="InterPro" id="IPR045739">
    <property type="entry name" value="ACT_dom_pair"/>
</dbReference>
<evidence type="ECO:0000259" key="1">
    <source>
        <dbReference type="PROSITE" id="PS51671"/>
    </source>
</evidence>
<proteinExistence type="predicted"/>
<name>A0A1D3L3K3_9EURY</name>
<dbReference type="PROSITE" id="PS51671">
    <property type="entry name" value="ACT"/>
    <property type="match status" value="1"/>
</dbReference>
<dbReference type="PATRIC" id="fig|129848.4.peg.1576"/>
<dbReference type="InterPro" id="IPR045865">
    <property type="entry name" value="ACT-like_dom_sf"/>
</dbReference>
<feature type="domain" description="ACT" evidence="1">
    <location>
        <begin position="71"/>
        <end position="143"/>
    </location>
</feature>
<dbReference type="OrthoDB" id="53154at2157"/>
<dbReference type="Pfam" id="PF19571">
    <property type="entry name" value="ACT_8"/>
    <property type="match status" value="1"/>
</dbReference>
<keyword evidence="3" id="KW-1185">Reference proteome</keyword>
<evidence type="ECO:0000313" key="3">
    <source>
        <dbReference type="Proteomes" id="UP000094707"/>
    </source>
</evidence>
<dbReference type="CDD" id="cd04882">
    <property type="entry name" value="ACT_Bt0572_2"/>
    <property type="match status" value="1"/>
</dbReference>
<sequence>MKLKQLSIFLENKKGRMWNALDVLEKAGVNLRALSIADTSEFGILRLIVPEPDRAREVLEENGFLVKIGEVIAVGIVDQPGGLNRILGILDKSSINLDYLYAFVEQKKNRAIVILHPEDMDAGIEVLKAGGADVLTAEEVYSL</sequence>
<protein>
    <submittedName>
        <fullName evidence="2">Amino acid-binding ACT domain protein</fullName>
    </submittedName>
</protein>
<dbReference type="EMBL" id="LT607756">
    <property type="protein sequence ID" value="SCG86099.1"/>
    <property type="molecule type" value="Genomic_DNA"/>
</dbReference>
<organism evidence="2 3">
    <name type="scientific">Methanobacterium congolense</name>
    <dbReference type="NCBI Taxonomy" id="118062"/>
    <lineage>
        <taxon>Archaea</taxon>
        <taxon>Methanobacteriati</taxon>
        <taxon>Methanobacteriota</taxon>
        <taxon>Methanomada group</taxon>
        <taxon>Methanobacteria</taxon>
        <taxon>Methanobacteriales</taxon>
        <taxon>Methanobacteriaceae</taxon>
        <taxon>Methanobacterium</taxon>
    </lineage>
</organism>
<accession>A0A1D3L3K3</accession>
<dbReference type="PANTHER" id="PTHR40099">
    <property type="entry name" value="ACETOLACTATE SYNTHASE, SMALL SUBUNIT"/>
    <property type="match status" value="1"/>
</dbReference>
<dbReference type="SUPFAM" id="SSF55021">
    <property type="entry name" value="ACT-like"/>
    <property type="match status" value="2"/>
</dbReference>
<dbReference type="KEGG" id="mcub:MCBB_1544"/>
<dbReference type="RefSeq" id="WP_071907194.1">
    <property type="nucleotide sequence ID" value="NZ_LT607756.1"/>
</dbReference>
<gene>
    <name evidence="2" type="ORF">MCBB_1544</name>
</gene>
<dbReference type="GeneID" id="30412385"/>
<reference evidence="2 3" key="1">
    <citation type="submission" date="2016-08" db="EMBL/GenBank/DDBJ databases">
        <authorList>
            <person name="Seilhamer J.J."/>
        </authorList>
    </citation>
    <scope>NUCLEOTIDE SEQUENCE [LARGE SCALE GENOMIC DNA]</scope>
    <source>
        <strain evidence="2">Buetzberg</strain>
    </source>
</reference>
<evidence type="ECO:0000313" key="2">
    <source>
        <dbReference type="EMBL" id="SCG86099.1"/>
    </source>
</evidence>
<dbReference type="Gene3D" id="3.30.2130.10">
    <property type="entry name" value="VC0802-like"/>
    <property type="match status" value="1"/>
</dbReference>
<dbReference type="STRING" id="118062.MCBB_1544"/>
<dbReference type="CDD" id="cd04908">
    <property type="entry name" value="ACT_Bt0572_1"/>
    <property type="match status" value="1"/>
</dbReference>
<dbReference type="Proteomes" id="UP000094707">
    <property type="component" value="Chromosome I"/>
</dbReference>
<dbReference type="PANTHER" id="PTHR40099:SF1">
    <property type="entry name" value="ACETOLACTATE SYNTHASE, SMALL SUBUNIT"/>
    <property type="match status" value="1"/>
</dbReference>